<dbReference type="Proteomes" id="UP000216101">
    <property type="component" value="Unassembled WGS sequence"/>
</dbReference>
<protein>
    <recommendedName>
        <fullName evidence="4">Lipoprotein</fullName>
    </recommendedName>
</protein>
<feature type="signal peptide" evidence="1">
    <location>
        <begin position="1"/>
        <end position="21"/>
    </location>
</feature>
<reference evidence="3" key="1">
    <citation type="submission" date="2017-05" db="EMBL/GenBank/DDBJ databases">
        <authorList>
            <person name="Barney B.M."/>
        </authorList>
    </citation>
    <scope>NUCLEOTIDE SEQUENCE [LARGE SCALE GENOMIC DNA]</scope>
    <source>
        <strain evidence="3">PSBB022</strain>
    </source>
</reference>
<dbReference type="AlphaFoldDB" id="A0A266Q9F6"/>
<keyword evidence="3" id="KW-1185">Reference proteome</keyword>
<keyword evidence="1" id="KW-0732">Signal</keyword>
<evidence type="ECO:0008006" key="4">
    <source>
        <dbReference type="Google" id="ProtNLM"/>
    </source>
</evidence>
<dbReference type="PROSITE" id="PS51257">
    <property type="entry name" value="PROKAR_LIPOPROTEIN"/>
    <property type="match status" value="1"/>
</dbReference>
<evidence type="ECO:0000313" key="2">
    <source>
        <dbReference type="EMBL" id="OZY85979.1"/>
    </source>
</evidence>
<dbReference type="RefSeq" id="WP_094983755.1">
    <property type="nucleotide sequence ID" value="NZ_NHNI01000001.1"/>
</dbReference>
<evidence type="ECO:0000256" key="1">
    <source>
        <dbReference type="SAM" id="SignalP"/>
    </source>
</evidence>
<gene>
    <name evidence="2" type="ORF">CBP51_02815</name>
</gene>
<dbReference type="EMBL" id="NHNI01000001">
    <property type="protein sequence ID" value="OZY85979.1"/>
    <property type="molecule type" value="Genomic_DNA"/>
</dbReference>
<feature type="chain" id="PRO_5012266813" description="Lipoprotein" evidence="1">
    <location>
        <begin position="22"/>
        <end position="201"/>
    </location>
</feature>
<sequence length="201" mass="23032">MPSPFKILFAAVVLLSLTACKDLLSKPLSSVNVPESPRSLVGDWLSEDGTKQLRIAKAGNQDWYNFSYTEDTKKTEGRFVVAYFKHRMVFNVDLASVRINTRPVVNSEMPVYMLFGAIADDDELRISPAQMDKFEKHFAKYFFASPMNTSALCKQTEEICASSFESGNLLLSKRMRKFNDEFAKKYRTIFPSKHQVVFNRR</sequence>
<accession>A0A266Q9F6</accession>
<organism evidence="2 3">
    <name type="scientific">Cellvibrio mixtus</name>
    <dbReference type="NCBI Taxonomy" id="39650"/>
    <lineage>
        <taxon>Bacteria</taxon>
        <taxon>Pseudomonadati</taxon>
        <taxon>Pseudomonadota</taxon>
        <taxon>Gammaproteobacteria</taxon>
        <taxon>Cellvibrionales</taxon>
        <taxon>Cellvibrionaceae</taxon>
        <taxon>Cellvibrio</taxon>
    </lineage>
</organism>
<comment type="caution">
    <text evidence="2">The sequence shown here is derived from an EMBL/GenBank/DDBJ whole genome shotgun (WGS) entry which is preliminary data.</text>
</comment>
<name>A0A266Q9F6_9GAMM</name>
<evidence type="ECO:0000313" key="3">
    <source>
        <dbReference type="Proteomes" id="UP000216101"/>
    </source>
</evidence>
<proteinExistence type="predicted"/>